<dbReference type="AlphaFoldDB" id="A0AAU9JG81"/>
<feature type="domain" description="RING-type" evidence="12">
    <location>
        <begin position="121"/>
        <end position="335"/>
    </location>
</feature>
<feature type="region of interest" description="Disordered" evidence="10">
    <location>
        <begin position="1"/>
        <end position="53"/>
    </location>
</feature>
<keyword evidence="3" id="KW-0808">Transferase</keyword>
<evidence type="ECO:0000256" key="7">
    <source>
        <dbReference type="ARBA" id="ARBA00022786"/>
    </source>
</evidence>
<evidence type="ECO:0000256" key="2">
    <source>
        <dbReference type="ARBA" id="ARBA00012251"/>
    </source>
</evidence>
<gene>
    <name evidence="13" type="ORF">BSTOLATCC_MIC31690</name>
</gene>
<keyword evidence="14" id="KW-1185">Reference proteome</keyword>
<dbReference type="PROSITE" id="PS50089">
    <property type="entry name" value="ZF_RING_2"/>
    <property type="match status" value="1"/>
</dbReference>
<keyword evidence="5" id="KW-0677">Repeat</keyword>
<comment type="catalytic activity">
    <reaction evidence="1">
        <text>[E2 ubiquitin-conjugating enzyme]-S-ubiquitinyl-L-cysteine + [acceptor protein]-L-lysine = [E2 ubiquitin-conjugating enzyme]-L-cysteine + [acceptor protein]-N(6)-ubiquitinyl-L-lysine.</text>
        <dbReference type="EC" id="2.3.2.31"/>
    </reaction>
</comment>
<sequence length="346" mass="40013">MEDEINQINDHKMTGIDSIEEDNLPFSQNWEEMSWDSDPQLEDHQYQDSDEYEAAYSAGESIGEEDNYDVWDEDFVIPFEEWNNQESLAYDPDYQRILLQRKLSEEIRHEMPFYNESIEEWQIMCYMCLEKKIDFEVLDCKHKFCKSCMTLLMINYISTGKIFPDEMKCPSCSTQLSEKIIYKYTTKEQQHKILTLRIQMKGQKLVSENKAVHCPVPDCNGFGYIFKDDTISACSECHAGICVLCKKGAHSGMTCKDYEEVNPEAKLDELIMSRNWKRCPSCGAACIREDGCNFVICDSPVCRGNQRFCNLCGKPLAEEQHYSHFLMAGPFGNICNTLDGTPEPPF</sequence>
<evidence type="ECO:0000259" key="11">
    <source>
        <dbReference type="PROSITE" id="PS50089"/>
    </source>
</evidence>
<dbReference type="InterPro" id="IPR002867">
    <property type="entry name" value="IBR_dom"/>
</dbReference>
<keyword evidence="6 9" id="KW-0863">Zinc-finger</keyword>
<protein>
    <recommendedName>
        <fullName evidence="2">RBR-type E3 ubiquitin transferase</fullName>
        <ecNumber evidence="2">2.3.2.31</ecNumber>
    </recommendedName>
</protein>
<dbReference type="SMART" id="SM00184">
    <property type="entry name" value="RING"/>
    <property type="match status" value="1"/>
</dbReference>
<dbReference type="Pfam" id="PF01485">
    <property type="entry name" value="IBR"/>
    <property type="match status" value="1"/>
</dbReference>
<evidence type="ECO:0000256" key="6">
    <source>
        <dbReference type="ARBA" id="ARBA00022771"/>
    </source>
</evidence>
<dbReference type="CDD" id="cd20335">
    <property type="entry name" value="BRcat_RBR"/>
    <property type="match status" value="1"/>
</dbReference>
<evidence type="ECO:0000256" key="10">
    <source>
        <dbReference type="SAM" id="MobiDB-lite"/>
    </source>
</evidence>
<dbReference type="InterPro" id="IPR044066">
    <property type="entry name" value="TRIAD_supradom"/>
</dbReference>
<dbReference type="Gene3D" id="1.20.120.1750">
    <property type="match status" value="1"/>
</dbReference>
<dbReference type="GO" id="GO:0008270">
    <property type="term" value="F:zinc ion binding"/>
    <property type="evidence" value="ECO:0007669"/>
    <property type="project" value="UniProtKB-KW"/>
</dbReference>
<evidence type="ECO:0000256" key="5">
    <source>
        <dbReference type="ARBA" id="ARBA00022737"/>
    </source>
</evidence>
<evidence type="ECO:0000259" key="12">
    <source>
        <dbReference type="PROSITE" id="PS51873"/>
    </source>
</evidence>
<dbReference type="InterPro" id="IPR031127">
    <property type="entry name" value="E3_UB_ligase_RBR"/>
</dbReference>
<dbReference type="InterPro" id="IPR001841">
    <property type="entry name" value="Znf_RING"/>
</dbReference>
<dbReference type="PANTHER" id="PTHR11685">
    <property type="entry name" value="RBR FAMILY RING FINGER AND IBR DOMAIN-CONTAINING"/>
    <property type="match status" value="1"/>
</dbReference>
<evidence type="ECO:0000256" key="8">
    <source>
        <dbReference type="ARBA" id="ARBA00022833"/>
    </source>
</evidence>
<dbReference type="PROSITE" id="PS00518">
    <property type="entry name" value="ZF_RING_1"/>
    <property type="match status" value="1"/>
</dbReference>
<dbReference type="SUPFAM" id="SSF57850">
    <property type="entry name" value="RING/U-box"/>
    <property type="match status" value="3"/>
</dbReference>
<dbReference type="EMBL" id="CAJZBQ010000032">
    <property type="protein sequence ID" value="CAG9322564.1"/>
    <property type="molecule type" value="Genomic_DNA"/>
</dbReference>
<dbReference type="InterPro" id="IPR017907">
    <property type="entry name" value="Znf_RING_CS"/>
</dbReference>
<evidence type="ECO:0000256" key="1">
    <source>
        <dbReference type="ARBA" id="ARBA00001798"/>
    </source>
</evidence>
<dbReference type="Proteomes" id="UP001162131">
    <property type="component" value="Unassembled WGS sequence"/>
</dbReference>
<dbReference type="InterPro" id="IPR018957">
    <property type="entry name" value="Znf_C3HC4_RING-type"/>
</dbReference>
<evidence type="ECO:0000313" key="13">
    <source>
        <dbReference type="EMBL" id="CAG9322564.1"/>
    </source>
</evidence>
<accession>A0AAU9JG81</accession>
<dbReference type="PROSITE" id="PS51873">
    <property type="entry name" value="TRIAD"/>
    <property type="match status" value="1"/>
</dbReference>
<dbReference type="Pfam" id="PF00097">
    <property type="entry name" value="zf-C3HC4"/>
    <property type="match status" value="1"/>
</dbReference>
<keyword evidence="4" id="KW-0479">Metal-binding</keyword>
<evidence type="ECO:0000313" key="14">
    <source>
        <dbReference type="Proteomes" id="UP001162131"/>
    </source>
</evidence>
<dbReference type="InterPro" id="IPR013083">
    <property type="entry name" value="Znf_RING/FYVE/PHD"/>
</dbReference>
<dbReference type="GO" id="GO:0016567">
    <property type="term" value="P:protein ubiquitination"/>
    <property type="evidence" value="ECO:0007669"/>
    <property type="project" value="InterPro"/>
</dbReference>
<dbReference type="Gene3D" id="3.30.40.10">
    <property type="entry name" value="Zinc/RING finger domain, C3HC4 (zinc finger)"/>
    <property type="match status" value="1"/>
</dbReference>
<evidence type="ECO:0000256" key="4">
    <source>
        <dbReference type="ARBA" id="ARBA00022723"/>
    </source>
</evidence>
<feature type="domain" description="RING-type" evidence="11">
    <location>
        <begin position="125"/>
        <end position="173"/>
    </location>
</feature>
<proteinExistence type="predicted"/>
<keyword evidence="7" id="KW-0833">Ubl conjugation pathway</keyword>
<name>A0AAU9JG81_9CILI</name>
<organism evidence="13 14">
    <name type="scientific">Blepharisma stoltei</name>
    <dbReference type="NCBI Taxonomy" id="1481888"/>
    <lineage>
        <taxon>Eukaryota</taxon>
        <taxon>Sar</taxon>
        <taxon>Alveolata</taxon>
        <taxon>Ciliophora</taxon>
        <taxon>Postciliodesmatophora</taxon>
        <taxon>Heterotrichea</taxon>
        <taxon>Heterotrichida</taxon>
        <taxon>Blepharismidae</taxon>
        <taxon>Blepharisma</taxon>
    </lineage>
</organism>
<keyword evidence="8" id="KW-0862">Zinc</keyword>
<evidence type="ECO:0000256" key="9">
    <source>
        <dbReference type="PROSITE-ProRule" id="PRU00175"/>
    </source>
</evidence>
<dbReference type="GO" id="GO:0061630">
    <property type="term" value="F:ubiquitin protein ligase activity"/>
    <property type="evidence" value="ECO:0007669"/>
    <property type="project" value="UniProtKB-EC"/>
</dbReference>
<dbReference type="EC" id="2.3.2.31" evidence="2"/>
<comment type="caution">
    <text evidence="13">The sequence shown here is derived from an EMBL/GenBank/DDBJ whole genome shotgun (WGS) entry which is preliminary data.</text>
</comment>
<evidence type="ECO:0000256" key="3">
    <source>
        <dbReference type="ARBA" id="ARBA00022679"/>
    </source>
</evidence>
<reference evidence="13" key="1">
    <citation type="submission" date="2021-09" db="EMBL/GenBank/DDBJ databases">
        <authorList>
            <consortium name="AG Swart"/>
            <person name="Singh M."/>
            <person name="Singh A."/>
            <person name="Seah K."/>
            <person name="Emmerich C."/>
        </authorList>
    </citation>
    <scope>NUCLEOTIDE SEQUENCE</scope>
    <source>
        <strain evidence="13">ATCC30299</strain>
    </source>
</reference>